<comment type="caution">
    <text evidence="2">The sequence shown here is derived from an EMBL/GenBank/DDBJ whole genome shotgun (WGS) entry which is preliminary data.</text>
</comment>
<evidence type="ECO:0000313" key="2">
    <source>
        <dbReference type="EMBL" id="KAA1379829.1"/>
    </source>
</evidence>
<dbReference type="AlphaFoldDB" id="A0A641APH0"/>
<dbReference type="OrthoDB" id="4013874at2"/>
<organism evidence="2 3">
    <name type="scientific">Aeromicrobium fastidiosum</name>
    <dbReference type="NCBI Taxonomy" id="52699"/>
    <lineage>
        <taxon>Bacteria</taxon>
        <taxon>Bacillati</taxon>
        <taxon>Actinomycetota</taxon>
        <taxon>Actinomycetes</taxon>
        <taxon>Propionibacteriales</taxon>
        <taxon>Nocardioidaceae</taxon>
        <taxon>Aeromicrobium</taxon>
    </lineage>
</organism>
<evidence type="ECO:0000313" key="3">
    <source>
        <dbReference type="Proteomes" id="UP001515100"/>
    </source>
</evidence>
<keyword evidence="3" id="KW-1185">Reference proteome</keyword>
<dbReference type="Proteomes" id="UP001515100">
    <property type="component" value="Unassembled WGS sequence"/>
</dbReference>
<evidence type="ECO:0000259" key="1">
    <source>
        <dbReference type="Pfam" id="PF03372"/>
    </source>
</evidence>
<dbReference type="InterPro" id="IPR005135">
    <property type="entry name" value="Endo/exonuclease/phosphatase"/>
</dbReference>
<dbReference type="Pfam" id="PF03372">
    <property type="entry name" value="Exo_endo_phos"/>
    <property type="match status" value="1"/>
</dbReference>
<name>A0A641APH0_9ACTN</name>
<gene>
    <name evidence="2" type="ORF">ESP62_001025</name>
</gene>
<reference evidence="2" key="1">
    <citation type="submission" date="2019-09" db="EMBL/GenBank/DDBJ databases">
        <authorList>
            <person name="Li J."/>
        </authorList>
    </citation>
    <scope>NUCLEOTIDE SEQUENCE [LARGE SCALE GENOMIC DNA]</scope>
    <source>
        <strain evidence="2">NRBC 14897</strain>
    </source>
</reference>
<dbReference type="SUPFAM" id="SSF56219">
    <property type="entry name" value="DNase I-like"/>
    <property type="match status" value="1"/>
</dbReference>
<dbReference type="GO" id="GO:0003824">
    <property type="term" value="F:catalytic activity"/>
    <property type="evidence" value="ECO:0007669"/>
    <property type="project" value="InterPro"/>
</dbReference>
<feature type="domain" description="Endonuclease/exonuclease/phosphatase" evidence="1">
    <location>
        <begin position="54"/>
        <end position="175"/>
    </location>
</feature>
<dbReference type="EMBL" id="SDPP02000001">
    <property type="protein sequence ID" value="KAA1379829.1"/>
    <property type="molecule type" value="Genomic_DNA"/>
</dbReference>
<proteinExistence type="predicted"/>
<dbReference type="InterPro" id="IPR036691">
    <property type="entry name" value="Endo/exonu/phosph_ase_sf"/>
</dbReference>
<protein>
    <recommendedName>
        <fullName evidence="1">Endonuclease/exonuclease/phosphatase domain-containing protein</fullName>
    </recommendedName>
</protein>
<dbReference type="Gene3D" id="3.60.10.10">
    <property type="entry name" value="Endonuclease/exonuclease/phosphatase"/>
    <property type="match status" value="1"/>
</dbReference>
<accession>A0A641APH0</accession>
<sequence length="185" mass="20752">MTSDLSQPKGQIWLGRHGGGCRYAVWAELVERATGRSIMMVDVHTVSGFTKAANDYRRTEINTMLAAIQTANSEGRPVVYAGDFNSHKQTRPSDSPRPVMNRQKFYDAYDQARRVSGQHINSYNGFKSTPVIGTKWGDHIDKVWIDPWKVRVDGWYNHALIGANGKMVQPIPSDHSPVIVDLRIG</sequence>